<feature type="region of interest" description="Disordered" evidence="1">
    <location>
        <begin position="257"/>
        <end position="439"/>
    </location>
</feature>
<evidence type="ECO:0000313" key="4">
    <source>
        <dbReference type="Proteomes" id="UP001497383"/>
    </source>
</evidence>
<dbReference type="Proteomes" id="UP001497383">
    <property type="component" value="Chromosome 3"/>
</dbReference>
<keyword evidence="2" id="KW-0812">Transmembrane</keyword>
<name>A0ABP0ZIT1_9ASCO</name>
<organism evidence="3 4">
    <name type="scientific">Lodderomyces beijingensis</name>
    <dbReference type="NCBI Taxonomy" id="1775926"/>
    <lineage>
        <taxon>Eukaryota</taxon>
        <taxon>Fungi</taxon>
        <taxon>Dikarya</taxon>
        <taxon>Ascomycota</taxon>
        <taxon>Saccharomycotina</taxon>
        <taxon>Pichiomycetes</taxon>
        <taxon>Debaryomycetaceae</taxon>
        <taxon>Candida/Lodderomyces clade</taxon>
        <taxon>Lodderomyces</taxon>
    </lineage>
</organism>
<feature type="compositionally biased region" description="Polar residues" evidence="1">
    <location>
        <begin position="367"/>
        <end position="377"/>
    </location>
</feature>
<reference evidence="3 4" key="1">
    <citation type="submission" date="2024-03" db="EMBL/GenBank/DDBJ databases">
        <authorList>
            <person name="Brejova B."/>
        </authorList>
    </citation>
    <scope>NUCLEOTIDE SEQUENCE [LARGE SCALE GENOMIC DNA]</scope>
    <source>
        <strain evidence="3 4">CBS 14171</strain>
    </source>
</reference>
<feature type="region of interest" description="Disordered" evidence="1">
    <location>
        <begin position="73"/>
        <end position="152"/>
    </location>
</feature>
<feature type="compositionally biased region" description="Acidic residues" evidence="1">
    <location>
        <begin position="265"/>
        <end position="294"/>
    </location>
</feature>
<dbReference type="GeneID" id="92207470"/>
<feature type="transmembrane region" description="Helical" evidence="2">
    <location>
        <begin position="176"/>
        <end position="196"/>
    </location>
</feature>
<dbReference type="EMBL" id="OZ022407">
    <property type="protein sequence ID" value="CAK9437896.1"/>
    <property type="molecule type" value="Genomic_DNA"/>
</dbReference>
<sequence>MATTTTTKRKKKLIYKQDADGVFRLKKVDDTDHDTVSTTTTELLERKTKVDNYLNELMDCSYTIEDDLKKNSASDTNPLDSVAKHQQTGPKSKKCKKIKPTTNNTSSKNLKTSSSPPSSPSSSPQSLSSPSSTKSPPSTSPITAQKSKPKKKSIFSPLTVKLTSTMAKAKQVGKQALRFHVPSFLLGIVSTIMGTVFKKELILLTIGLVVTGIVLAVLGVAGLVACLYLGWIKQEDIKIVDLALTYMETKFNFNPLNKKLHADDDSGEEDEEEEEQEGQQEEEEEDEEEVDETVEIIQEYAQNRSKPRSKPATTTATKYEPPPSAAPQQRQSKTKVTPYRCEREPRSPYGAEKSPKHESLPDFGALQNRSRTSSSQDVPALQRINSAPLRSMPKQKQSPSHYQPIIPSPPVTSSKRTRNNSVESGGGGGGGSSPSFTKLFPTLSSQAEELPLINEVKLVDSITDDFEEEPALVGHSTNPFTRQQSILGTRDHYKKFVANANH</sequence>
<protein>
    <submittedName>
        <fullName evidence="3">Uncharacterized protein</fullName>
    </submittedName>
</protein>
<dbReference type="RefSeq" id="XP_066829212.1">
    <property type="nucleotide sequence ID" value="XM_066972255.1"/>
</dbReference>
<feature type="transmembrane region" description="Helical" evidence="2">
    <location>
        <begin position="202"/>
        <end position="229"/>
    </location>
</feature>
<feature type="compositionally biased region" description="Polar residues" evidence="1">
    <location>
        <begin position="73"/>
        <end position="90"/>
    </location>
</feature>
<keyword evidence="2" id="KW-1133">Transmembrane helix</keyword>
<evidence type="ECO:0000256" key="2">
    <source>
        <dbReference type="SAM" id="Phobius"/>
    </source>
</evidence>
<gene>
    <name evidence="3" type="ORF">LODBEIA_P22740</name>
</gene>
<evidence type="ECO:0000313" key="3">
    <source>
        <dbReference type="EMBL" id="CAK9437896.1"/>
    </source>
</evidence>
<keyword evidence="2" id="KW-0472">Membrane</keyword>
<accession>A0ABP0ZIT1</accession>
<dbReference type="InterPro" id="IPR016024">
    <property type="entry name" value="ARM-type_fold"/>
</dbReference>
<proteinExistence type="predicted"/>
<feature type="compositionally biased region" description="Polar residues" evidence="1">
    <location>
        <begin position="411"/>
        <end position="423"/>
    </location>
</feature>
<feature type="compositionally biased region" description="Low complexity" evidence="1">
    <location>
        <begin position="100"/>
        <end position="141"/>
    </location>
</feature>
<keyword evidence="4" id="KW-1185">Reference proteome</keyword>
<dbReference type="SUPFAM" id="SSF48371">
    <property type="entry name" value="ARM repeat"/>
    <property type="match status" value="1"/>
</dbReference>
<evidence type="ECO:0000256" key="1">
    <source>
        <dbReference type="SAM" id="MobiDB-lite"/>
    </source>
</evidence>